<evidence type="ECO:0000313" key="4">
    <source>
        <dbReference type="Proteomes" id="UP000472263"/>
    </source>
</evidence>
<dbReference type="AlphaFoldDB" id="A0A668AT26"/>
<reference evidence="3" key="1">
    <citation type="submission" date="2019-06" db="EMBL/GenBank/DDBJ databases">
        <authorList>
            <consortium name="Wellcome Sanger Institute Data Sharing"/>
        </authorList>
    </citation>
    <scope>NUCLEOTIDE SEQUENCE [LARGE SCALE GENOMIC DNA]</scope>
</reference>
<dbReference type="PANTHER" id="PTHR46484:SF1">
    <property type="entry name" value="SCHWANN CELL MYELIN PROTEIN-RELATED"/>
    <property type="match status" value="1"/>
</dbReference>
<dbReference type="Proteomes" id="UP000472263">
    <property type="component" value="Chromosome 16"/>
</dbReference>
<evidence type="ECO:0000259" key="2">
    <source>
        <dbReference type="Pfam" id="PF07686"/>
    </source>
</evidence>
<reference evidence="3" key="2">
    <citation type="submission" date="2025-08" db="UniProtKB">
        <authorList>
            <consortium name="Ensembl"/>
        </authorList>
    </citation>
    <scope>IDENTIFICATION</scope>
</reference>
<accession>A0A668AT26</accession>
<dbReference type="SUPFAM" id="SSF48726">
    <property type="entry name" value="Immunoglobulin"/>
    <property type="match status" value="2"/>
</dbReference>
<dbReference type="Ensembl" id="ENSMMDT00005049701.1">
    <property type="protein sequence ID" value="ENSMMDP00005048746.1"/>
    <property type="gene ID" value="ENSMMDG00005022162.1"/>
</dbReference>
<sequence>MGFHRGLHFLFIQVLWSVFAEGNKWKVTLPSRLSALTGSCLVVPCSFTHPSSHTPHSASWYLYSKMPSRYPLVYSSTRPEAVEAHFRGRTKLLGNVTHGTCTLLITEVTAQHNGEAIYPWIDNVGFKFYHTVVTLDVSETAAKPVMTISGELVEGHGVTVSCEVRHSCPLAPPTLSFERHGGEATVNSTEEGDGRWRLLSTITFIATAEDHGRPVGCKVTFPGGQKATTDLVLHVKSLEFNMTSIKVRQLPK</sequence>
<dbReference type="InterPro" id="IPR013106">
    <property type="entry name" value="Ig_V-set"/>
</dbReference>
<protein>
    <recommendedName>
        <fullName evidence="2">Immunoglobulin V-set domain-containing protein</fullName>
    </recommendedName>
</protein>
<feature type="signal peptide" evidence="1">
    <location>
        <begin position="1"/>
        <end position="22"/>
    </location>
</feature>
<dbReference type="Gene3D" id="2.60.40.10">
    <property type="entry name" value="Immunoglobulins"/>
    <property type="match status" value="2"/>
</dbReference>
<dbReference type="GeneTree" id="ENSGT01150000286924"/>
<dbReference type="PANTHER" id="PTHR46484">
    <property type="entry name" value="SI:CH211-171H4.5-RELATED"/>
    <property type="match status" value="1"/>
</dbReference>
<keyword evidence="1" id="KW-0732">Signal</keyword>
<keyword evidence="4" id="KW-1185">Reference proteome</keyword>
<organism evidence="3 4">
    <name type="scientific">Myripristis murdjan</name>
    <name type="common">pinecone soldierfish</name>
    <dbReference type="NCBI Taxonomy" id="586833"/>
    <lineage>
        <taxon>Eukaryota</taxon>
        <taxon>Metazoa</taxon>
        <taxon>Chordata</taxon>
        <taxon>Craniata</taxon>
        <taxon>Vertebrata</taxon>
        <taxon>Euteleostomi</taxon>
        <taxon>Actinopterygii</taxon>
        <taxon>Neopterygii</taxon>
        <taxon>Teleostei</taxon>
        <taxon>Neoteleostei</taxon>
        <taxon>Acanthomorphata</taxon>
        <taxon>Holocentriformes</taxon>
        <taxon>Holocentridae</taxon>
        <taxon>Myripristis</taxon>
    </lineage>
</organism>
<reference evidence="3" key="3">
    <citation type="submission" date="2025-09" db="UniProtKB">
        <authorList>
            <consortium name="Ensembl"/>
        </authorList>
    </citation>
    <scope>IDENTIFICATION</scope>
</reference>
<evidence type="ECO:0000256" key="1">
    <source>
        <dbReference type="SAM" id="SignalP"/>
    </source>
</evidence>
<name>A0A668AT26_9TELE</name>
<proteinExistence type="predicted"/>
<feature type="chain" id="PRO_5025623026" description="Immunoglobulin V-set domain-containing protein" evidence="1">
    <location>
        <begin position="23"/>
        <end position="252"/>
    </location>
</feature>
<dbReference type="Pfam" id="PF07686">
    <property type="entry name" value="V-set"/>
    <property type="match status" value="1"/>
</dbReference>
<feature type="domain" description="Immunoglobulin V-set" evidence="2">
    <location>
        <begin position="30"/>
        <end position="114"/>
    </location>
</feature>
<dbReference type="InterPro" id="IPR036179">
    <property type="entry name" value="Ig-like_dom_sf"/>
</dbReference>
<evidence type="ECO:0000313" key="3">
    <source>
        <dbReference type="Ensembl" id="ENSMMDP00005048746.1"/>
    </source>
</evidence>
<dbReference type="InterPro" id="IPR013783">
    <property type="entry name" value="Ig-like_fold"/>
</dbReference>